<reference evidence="15 16" key="1">
    <citation type="submission" date="2024-02" db="EMBL/GenBank/DDBJ databases">
        <title>High-quality chromosome-scale genome assembly of Pensacola bahiagrass (Paspalum notatum Flugge var. saurae).</title>
        <authorList>
            <person name="Vega J.M."/>
            <person name="Podio M."/>
            <person name="Orjuela J."/>
            <person name="Siena L.A."/>
            <person name="Pessino S.C."/>
            <person name="Combes M.C."/>
            <person name="Mariac C."/>
            <person name="Albertini E."/>
            <person name="Pupilli F."/>
            <person name="Ortiz J.P.A."/>
            <person name="Leblanc O."/>
        </authorList>
    </citation>
    <scope>NUCLEOTIDE SEQUENCE [LARGE SCALE GENOMIC DNA]</scope>
    <source>
        <strain evidence="15">R1</strain>
        <tissue evidence="15">Leaf</tissue>
    </source>
</reference>
<keyword evidence="4" id="KW-0001">2Fe-2S</keyword>
<keyword evidence="10" id="KW-0411">Iron-sulfur</keyword>
<dbReference type="Proteomes" id="UP001341281">
    <property type="component" value="Chromosome 10"/>
</dbReference>
<evidence type="ECO:0000256" key="1">
    <source>
        <dbReference type="ARBA" id="ARBA00004229"/>
    </source>
</evidence>
<dbReference type="SUPFAM" id="SSF54292">
    <property type="entry name" value="2Fe-2S ferredoxin-like"/>
    <property type="match status" value="1"/>
</dbReference>
<dbReference type="PROSITE" id="PS00197">
    <property type="entry name" value="2FE2S_FER_1"/>
    <property type="match status" value="1"/>
</dbReference>
<dbReference type="Pfam" id="PF09177">
    <property type="entry name" value="STX6_10_61_N"/>
    <property type="match status" value="1"/>
</dbReference>
<dbReference type="GO" id="GO:0009055">
    <property type="term" value="F:electron transfer activity"/>
    <property type="evidence" value="ECO:0007669"/>
    <property type="project" value="InterPro"/>
</dbReference>
<dbReference type="Gene3D" id="3.10.20.30">
    <property type="match status" value="1"/>
</dbReference>
<dbReference type="InterPro" id="IPR006058">
    <property type="entry name" value="2Fe2S_fd_BS"/>
</dbReference>
<evidence type="ECO:0000256" key="6">
    <source>
        <dbReference type="ARBA" id="ARBA00022927"/>
    </source>
</evidence>
<keyword evidence="8" id="KW-0249">Electron transport</keyword>
<dbReference type="GO" id="GO:0009507">
    <property type="term" value="C:chloroplast"/>
    <property type="evidence" value="ECO:0007669"/>
    <property type="project" value="UniProtKB-SubCell"/>
</dbReference>
<evidence type="ECO:0000256" key="2">
    <source>
        <dbReference type="ARBA" id="ARBA00007874"/>
    </source>
</evidence>
<dbReference type="CDD" id="cd21442">
    <property type="entry name" value="SNARE_NTD_STX6-like"/>
    <property type="match status" value="1"/>
</dbReference>
<proteinExistence type="inferred from homology"/>
<keyword evidence="9" id="KW-0408">Iron</keyword>
<dbReference type="FunFam" id="3.10.20.30:FF:000014">
    <property type="entry name" value="Ferredoxin"/>
    <property type="match status" value="1"/>
</dbReference>
<keyword evidence="7" id="KW-0809">Transit peptide</keyword>
<dbReference type="InterPro" id="IPR015260">
    <property type="entry name" value="Syntaxin-6/10/61_N"/>
</dbReference>
<dbReference type="InterPro" id="IPR010989">
    <property type="entry name" value="SNARE"/>
</dbReference>
<dbReference type="AlphaFoldDB" id="A0AAQ3UUN2"/>
<dbReference type="GO" id="GO:0046872">
    <property type="term" value="F:metal ion binding"/>
    <property type="evidence" value="ECO:0007669"/>
    <property type="project" value="UniProtKB-KW"/>
</dbReference>
<feature type="compositionally biased region" description="Basic and acidic residues" evidence="13">
    <location>
        <begin position="478"/>
        <end position="490"/>
    </location>
</feature>
<evidence type="ECO:0000256" key="10">
    <source>
        <dbReference type="ARBA" id="ARBA00023014"/>
    </source>
</evidence>
<dbReference type="EMBL" id="CP144754">
    <property type="protein sequence ID" value="WVZ98763.1"/>
    <property type="molecule type" value="Genomic_DNA"/>
</dbReference>
<dbReference type="GO" id="GO:0015031">
    <property type="term" value="P:protein transport"/>
    <property type="evidence" value="ECO:0007669"/>
    <property type="project" value="UniProtKB-KW"/>
</dbReference>
<dbReference type="PROSITE" id="PS51085">
    <property type="entry name" value="2FE2S_FER_2"/>
    <property type="match status" value="1"/>
</dbReference>
<evidence type="ECO:0000313" key="15">
    <source>
        <dbReference type="EMBL" id="WVZ98763.1"/>
    </source>
</evidence>
<dbReference type="GO" id="GO:0016020">
    <property type="term" value="C:membrane"/>
    <property type="evidence" value="ECO:0007669"/>
    <property type="project" value="InterPro"/>
</dbReference>
<evidence type="ECO:0000259" key="14">
    <source>
        <dbReference type="PROSITE" id="PS51085"/>
    </source>
</evidence>
<dbReference type="NCBIfam" id="TIGR02008">
    <property type="entry name" value="fdx_plant"/>
    <property type="match status" value="1"/>
</dbReference>
<protein>
    <recommendedName>
        <fullName evidence="14">2Fe-2S ferredoxin-type domain-containing protein</fullName>
    </recommendedName>
</protein>
<dbReference type="Pfam" id="PF00111">
    <property type="entry name" value="Fer2"/>
    <property type="match status" value="1"/>
</dbReference>
<dbReference type="InterPro" id="IPR001041">
    <property type="entry name" value="2Fe-2S_ferredoxin-type"/>
</dbReference>
<sequence>MAEGFGRWESDPLFPAAECVQDSADRMEGVYRLLLHERKVMQHGSSDAKFHAPIQYERDVITALGTTKWQLEQFEREVNAAAFSDKSKSRENAILKFRQFIRAIAEQISQVEESLESLRVGSSRTPKHLYSSEYDGDGLASFLSGTKDDHAYNSTGTDEIVELKLDNVPLVNGYHSTQEDTTYEQGNSEKDVEGADRFKCSCGESACEGDHNNNNMHSLDDADSVGRKLFCKNKLSRQYRSFIRNLWFTKRDRESFTKRRKDGEDMTGLRNGSTLPSFNIPQSRRAMFFWPEVIKRRLIRSEYFTDHKRPQIRLVTTIRVRTRVPLPHTSSLARGTTVPVRPPALAGFAADPAERRPLILAKGRGLAHPAVQPPLIKPFAKILAPPRSTAFRPRRQPRADHGPEGAEAAASGSRVGVGTREPASRRAGRADGHGPVDVTLPPINKPPRAAPSSRSRHPVQYPPRPSSPGNRRPPRPGPPDHRSRGGRGEQPRQLLHRGGTRPTDHRTSEMSAATAPRLPVRPKSAARRFQGGAKTLSFIGYARPAPAPGRRRSARRLVAAAAVHKVRLVGPDGAEHEFEAPEDTYILEAAESAGVELPFSCRAGSCSTCAGKMSAGEVDQSEGSFLDDGQVAEGYLLTCISYPRADCVIHTHKEEELY</sequence>
<dbReference type="CDD" id="cd00207">
    <property type="entry name" value="fer2"/>
    <property type="match status" value="1"/>
</dbReference>
<dbReference type="SUPFAM" id="SSF47661">
    <property type="entry name" value="t-snare proteins"/>
    <property type="match status" value="1"/>
</dbReference>
<evidence type="ECO:0000256" key="5">
    <source>
        <dbReference type="ARBA" id="ARBA00022723"/>
    </source>
</evidence>
<evidence type="ECO:0000313" key="16">
    <source>
        <dbReference type="Proteomes" id="UP001341281"/>
    </source>
</evidence>
<dbReference type="InterPro" id="IPR036010">
    <property type="entry name" value="2Fe-2S_ferredoxin-like_sf"/>
</dbReference>
<evidence type="ECO:0000256" key="8">
    <source>
        <dbReference type="ARBA" id="ARBA00022982"/>
    </source>
</evidence>
<keyword evidence="16" id="KW-1185">Reference proteome</keyword>
<dbReference type="PANTHER" id="PTHR34949">
    <property type="entry name" value="OS05G0443700 PROTEIN"/>
    <property type="match status" value="1"/>
</dbReference>
<gene>
    <name evidence="15" type="ORF">U9M48_044155</name>
</gene>
<evidence type="ECO:0000256" key="11">
    <source>
        <dbReference type="ARBA" id="ARBA00034078"/>
    </source>
</evidence>
<feature type="compositionally biased region" description="Low complexity" evidence="13">
    <location>
        <begin position="405"/>
        <end position="418"/>
    </location>
</feature>
<keyword evidence="6" id="KW-0653">Protein transport</keyword>
<dbReference type="InterPro" id="IPR012675">
    <property type="entry name" value="Beta-grasp_dom_sf"/>
</dbReference>
<evidence type="ECO:0000256" key="13">
    <source>
        <dbReference type="SAM" id="MobiDB-lite"/>
    </source>
</evidence>
<dbReference type="GO" id="GO:0022900">
    <property type="term" value="P:electron transport chain"/>
    <property type="evidence" value="ECO:0007669"/>
    <property type="project" value="InterPro"/>
</dbReference>
<keyword evidence="5" id="KW-0479">Metal-binding</keyword>
<evidence type="ECO:0000256" key="12">
    <source>
        <dbReference type="ARBA" id="ARBA00046280"/>
    </source>
</evidence>
<comment type="subcellular location">
    <subcellularLocation>
        <location evidence="12">Endomembrane system</location>
        <topology evidence="12">Single-pass type IV membrane protein</topology>
    </subcellularLocation>
    <subcellularLocation>
        <location evidence="1">Plastid</location>
        <location evidence="1">Chloroplast</location>
    </subcellularLocation>
</comment>
<dbReference type="PANTHER" id="PTHR34949:SF2">
    <property type="entry name" value="OS05G0443700 PROTEIN"/>
    <property type="match status" value="1"/>
</dbReference>
<organism evidence="15 16">
    <name type="scientific">Paspalum notatum var. saurae</name>
    <dbReference type="NCBI Taxonomy" id="547442"/>
    <lineage>
        <taxon>Eukaryota</taxon>
        <taxon>Viridiplantae</taxon>
        <taxon>Streptophyta</taxon>
        <taxon>Embryophyta</taxon>
        <taxon>Tracheophyta</taxon>
        <taxon>Spermatophyta</taxon>
        <taxon>Magnoliopsida</taxon>
        <taxon>Liliopsida</taxon>
        <taxon>Poales</taxon>
        <taxon>Poaceae</taxon>
        <taxon>PACMAD clade</taxon>
        <taxon>Panicoideae</taxon>
        <taxon>Andropogonodae</taxon>
        <taxon>Paspaleae</taxon>
        <taxon>Paspalinae</taxon>
        <taxon>Paspalum</taxon>
    </lineage>
</organism>
<evidence type="ECO:0000256" key="4">
    <source>
        <dbReference type="ARBA" id="ARBA00022714"/>
    </source>
</evidence>
<feature type="compositionally biased region" description="Basic and acidic residues" evidence="13">
    <location>
        <begin position="422"/>
        <end position="434"/>
    </location>
</feature>
<comment type="similarity">
    <text evidence="2">Belongs to the 2Fe2S plant-type ferredoxin family.</text>
</comment>
<dbReference type="GO" id="GO:0012505">
    <property type="term" value="C:endomembrane system"/>
    <property type="evidence" value="ECO:0007669"/>
    <property type="project" value="UniProtKB-SubCell"/>
</dbReference>
<evidence type="ECO:0000256" key="3">
    <source>
        <dbReference type="ARBA" id="ARBA00022448"/>
    </source>
</evidence>
<dbReference type="GO" id="GO:0051537">
    <property type="term" value="F:2 iron, 2 sulfur cluster binding"/>
    <property type="evidence" value="ECO:0007669"/>
    <property type="project" value="UniProtKB-KW"/>
</dbReference>
<evidence type="ECO:0000256" key="7">
    <source>
        <dbReference type="ARBA" id="ARBA00022946"/>
    </source>
</evidence>
<evidence type="ECO:0000256" key="9">
    <source>
        <dbReference type="ARBA" id="ARBA00023004"/>
    </source>
</evidence>
<feature type="domain" description="2Fe-2S ferredoxin-type" evidence="14">
    <location>
        <begin position="564"/>
        <end position="655"/>
    </location>
</feature>
<keyword evidence="3" id="KW-0813">Transport</keyword>
<feature type="region of interest" description="Disordered" evidence="13">
    <location>
        <begin position="386"/>
        <end position="526"/>
    </location>
</feature>
<name>A0AAQ3UUN2_PASNO</name>
<accession>A0AAQ3UUN2</accession>
<comment type="cofactor">
    <cofactor evidence="11">
        <name>[2Fe-2S] cluster</name>
        <dbReference type="ChEBI" id="CHEBI:190135"/>
    </cofactor>
</comment>
<dbReference type="InterPro" id="IPR010241">
    <property type="entry name" value="Fd_pln"/>
</dbReference>
<dbReference type="GO" id="GO:0048193">
    <property type="term" value="P:Golgi vesicle transport"/>
    <property type="evidence" value="ECO:0007669"/>
    <property type="project" value="InterPro"/>
</dbReference>
<dbReference type="Gene3D" id="1.20.58.90">
    <property type="match status" value="1"/>
</dbReference>